<dbReference type="Gene3D" id="3.50.50.60">
    <property type="entry name" value="FAD/NAD(P)-binding domain"/>
    <property type="match status" value="1"/>
</dbReference>
<dbReference type="OrthoDB" id="9790035at2"/>
<reference evidence="2 3" key="1">
    <citation type="submission" date="2019-03" db="EMBL/GenBank/DDBJ databases">
        <title>Draft genome sequences of novel Actinobacteria.</title>
        <authorList>
            <person name="Sahin N."/>
            <person name="Ay H."/>
            <person name="Saygin H."/>
        </authorList>
    </citation>
    <scope>NUCLEOTIDE SEQUENCE [LARGE SCALE GENOMIC DNA]</scope>
    <source>
        <strain evidence="2 3">H3C3</strain>
    </source>
</reference>
<dbReference type="PANTHER" id="PTHR43422:SF3">
    <property type="entry name" value="THIAMINE THIAZOLE SYNTHASE"/>
    <property type="match status" value="1"/>
</dbReference>
<evidence type="ECO:0000313" key="3">
    <source>
        <dbReference type="Proteomes" id="UP000294513"/>
    </source>
</evidence>
<dbReference type="Proteomes" id="UP000294513">
    <property type="component" value="Unassembled WGS sequence"/>
</dbReference>
<keyword evidence="2" id="KW-0503">Monooxygenase</keyword>
<keyword evidence="3" id="KW-1185">Reference proteome</keyword>
<feature type="domain" description="FAD-binding" evidence="1">
    <location>
        <begin position="12"/>
        <end position="339"/>
    </location>
</feature>
<comment type="caution">
    <text evidence="2">The sequence shown here is derived from an EMBL/GenBank/DDBJ whole genome shotgun (WGS) entry which is preliminary data.</text>
</comment>
<keyword evidence="2" id="KW-0560">Oxidoreductase</keyword>
<accession>A0A4R5CDA3</accession>
<protein>
    <submittedName>
        <fullName evidence="2">FAD-dependent monooxygenase</fullName>
    </submittedName>
</protein>
<dbReference type="PANTHER" id="PTHR43422">
    <property type="entry name" value="THIAMINE THIAZOLE SYNTHASE"/>
    <property type="match status" value="1"/>
</dbReference>
<dbReference type="GO" id="GO:0071949">
    <property type="term" value="F:FAD binding"/>
    <property type="evidence" value="ECO:0007669"/>
    <property type="project" value="InterPro"/>
</dbReference>
<dbReference type="RefSeq" id="WP_131889054.1">
    <property type="nucleotide sequence ID" value="NZ_SMKU01000004.1"/>
</dbReference>
<organism evidence="2 3">
    <name type="scientific">Actinomadura rubrisoli</name>
    <dbReference type="NCBI Taxonomy" id="2530368"/>
    <lineage>
        <taxon>Bacteria</taxon>
        <taxon>Bacillati</taxon>
        <taxon>Actinomycetota</taxon>
        <taxon>Actinomycetes</taxon>
        <taxon>Streptosporangiales</taxon>
        <taxon>Thermomonosporaceae</taxon>
        <taxon>Actinomadura</taxon>
    </lineage>
</organism>
<dbReference type="SUPFAM" id="SSF51905">
    <property type="entry name" value="FAD/NAD(P)-binding domain"/>
    <property type="match status" value="1"/>
</dbReference>
<dbReference type="Pfam" id="PF01494">
    <property type="entry name" value="FAD_binding_3"/>
    <property type="match status" value="1"/>
</dbReference>
<evidence type="ECO:0000313" key="2">
    <source>
        <dbReference type="EMBL" id="TDD96836.1"/>
    </source>
</evidence>
<dbReference type="AlphaFoldDB" id="A0A4R5CDA3"/>
<dbReference type="InterPro" id="IPR036188">
    <property type="entry name" value="FAD/NAD-bd_sf"/>
</dbReference>
<dbReference type="EMBL" id="SMKU01000004">
    <property type="protein sequence ID" value="TDD96836.1"/>
    <property type="molecule type" value="Genomic_DNA"/>
</dbReference>
<evidence type="ECO:0000259" key="1">
    <source>
        <dbReference type="Pfam" id="PF01494"/>
    </source>
</evidence>
<dbReference type="InterPro" id="IPR002938">
    <property type="entry name" value="FAD-bd"/>
</dbReference>
<gene>
    <name evidence="2" type="ORF">E1298_02325</name>
</gene>
<dbReference type="PRINTS" id="PR00420">
    <property type="entry name" value="RNGMNOXGNASE"/>
</dbReference>
<dbReference type="GO" id="GO:0004497">
    <property type="term" value="F:monooxygenase activity"/>
    <property type="evidence" value="ECO:0007669"/>
    <property type="project" value="UniProtKB-KW"/>
</dbReference>
<proteinExistence type="predicted"/>
<name>A0A4R5CDA3_9ACTN</name>
<sequence>MRTRAHARGHAAVVGGGYAGLVAARVLADRFDRVTVLERDAIAVGRAYRKGTPQSRHPHGLLSRGAEILEDLFPGLRDELAAQGAPVGDFGFFRMLYPTGWSPAIRSGLALQTFSRPLLETTLRHRVLMHPAVTLLDKTQVEGLAVTAGRVTGVRLDDQTALDADIVVIADGPHSRLPAWLAEVGFPEPRTLRVDGRLSYTSRLYKRDPSNGLGLQASVQATFAPTTARGGVVIAIEDDQWLVCLFGANGDSAPTDPDGFTAYAATLANPHIRWVVEECEPVSAIYRYGGLGGYWHRYDRLRPWPGGLVVLGDALCRLNPLYGHGMTVAAAHALLLGKAMDRSPLDTACRRFQRQTRRILRLPWLMSTSLDQGWSRGRPPATAVLVRRALLGLLERIPDDPDLFRRFLNVQHLLSTPLVLLLPSDRRLPSRRQKGAGT</sequence>